<accession>A0A4Z2G8K2</accession>
<evidence type="ECO:0000313" key="2">
    <source>
        <dbReference type="EMBL" id="TNN49867.1"/>
    </source>
</evidence>
<keyword evidence="3" id="KW-1185">Reference proteome</keyword>
<organism evidence="2 3">
    <name type="scientific">Liparis tanakae</name>
    <name type="common">Tanaka's snailfish</name>
    <dbReference type="NCBI Taxonomy" id="230148"/>
    <lineage>
        <taxon>Eukaryota</taxon>
        <taxon>Metazoa</taxon>
        <taxon>Chordata</taxon>
        <taxon>Craniata</taxon>
        <taxon>Vertebrata</taxon>
        <taxon>Euteleostomi</taxon>
        <taxon>Actinopterygii</taxon>
        <taxon>Neopterygii</taxon>
        <taxon>Teleostei</taxon>
        <taxon>Neoteleostei</taxon>
        <taxon>Acanthomorphata</taxon>
        <taxon>Eupercaria</taxon>
        <taxon>Perciformes</taxon>
        <taxon>Cottioidei</taxon>
        <taxon>Cottales</taxon>
        <taxon>Liparidae</taxon>
        <taxon>Liparis</taxon>
    </lineage>
</organism>
<gene>
    <name evidence="2" type="primary">Atp2b1_1</name>
    <name evidence="2" type="ORF">EYF80_039909</name>
</gene>
<comment type="caution">
    <text evidence="2">The sequence shown here is derived from an EMBL/GenBank/DDBJ whole genome shotgun (WGS) entry which is preliminary data.</text>
</comment>
<evidence type="ECO:0000313" key="3">
    <source>
        <dbReference type="Proteomes" id="UP000314294"/>
    </source>
</evidence>
<proteinExistence type="predicted"/>
<reference evidence="2 3" key="1">
    <citation type="submission" date="2019-03" db="EMBL/GenBank/DDBJ databases">
        <title>First draft genome of Liparis tanakae, snailfish: a comprehensive survey of snailfish specific genes.</title>
        <authorList>
            <person name="Kim W."/>
            <person name="Song I."/>
            <person name="Jeong J.-H."/>
            <person name="Kim D."/>
            <person name="Kim S."/>
            <person name="Ryu S."/>
            <person name="Song J.Y."/>
            <person name="Lee S.K."/>
        </authorList>
    </citation>
    <scope>NUCLEOTIDE SEQUENCE [LARGE SCALE GENOMIC DNA]</scope>
    <source>
        <tissue evidence="2">Muscle</tissue>
    </source>
</reference>
<dbReference type="OrthoDB" id="8954886at2759"/>
<protein>
    <submittedName>
        <fullName evidence="2">Plasma membrane calcium-transporting ATPase 1</fullName>
    </submittedName>
</protein>
<dbReference type="AlphaFoldDB" id="A0A4Z2G8K2"/>
<dbReference type="Proteomes" id="UP000314294">
    <property type="component" value="Unassembled WGS sequence"/>
</dbReference>
<feature type="compositionally biased region" description="Basic and acidic residues" evidence="1">
    <location>
        <begin position="87"/>
        <end position="98"/>
    </location>
</feature>
<feature type="region of interest" description="Disordered" evidence="1">
    <location>
        <begin position="81"/>
        <end position="128"/>
    </location>
</feature>
<dbReference type="EMBL" id="SRLO01000638">
    <property type="protein sequence ID" value="TNN49867.1"/>
    <property type="molecule type" value="Genomic_DNA"/>
</dbReference>
<sequence length="143" mass="15977">MANNSYSGVKNSMAEANHDGEFGCTLTELRALMELRGAEAIGKIGDSYEDTQGLCHRLKTSPTDGRTDQLSAWAQHQAAGRSMSHMWRTEREAERPFESLDSAHLGPHEVTQRQFKKNRDPVWFSRDGPRVTARLLHPSPEAG</sequence>
<evidence type="ECO:0000256" key="1">
    <source>
        <dbReference type="SAM" id="MobiDB-lite"/>
    </source>
</evidence>
<name>A0A4Z2G8K2_9TELE</name>